<keyword evidence="3" id="KW-1185">Reference proteome</keyword>
<sequence length="164" mass="17821">MRNAGSDAQQSRQRYGFTLHDCAEKSRRQRNLLPRWNPKAGETGATAGNLPTSGIIRNDSHVRKSGSDPARNRIRFVYVGGEQSDRYTTAAPLLLKYLLFHLALTVGCHDGPAERLVSCVLARRRLVARADSWESLSLVCSGGGGETVGGRKDTRRGAVSVGAE</sequence>
<evidence type="ECO:0000313" key="2">
    <source>
        <dbReference type="EMBL" id="KAJ8897806.1"/>
    </source>
</evidence>
<evidence type="ECO:0000256" key="1">
    <source>
        <dbReference type="SAM" id="MobiDB-lite"/>
    </source>
</evidence>
<evidence type="ECO:0000313" key="3">
    <source>
        <dbReference type="Proteomes" id="UP001159363"/>
    </source>
</evidence>
<comment type="caution">
    <text evidence="2">The sequence shown here is derived from an EMBL/GenBank/DDBJ whole genome shotgun (WGS) entry which is preliminary data.</text>
</comment>
<feature type="region of interest" description="Disordered" evidence="1">
    <location>
        <begin position="35"/>
        <end position="67"/>
    </location>
</feature>
<dbReference type="Proteomes" id="UP001159363">
    <property type="component" value="Chromosome 1"/>
</dbReference>
<gene>
    <name evidence="2" type="ORF">PR048_003156</name>
</gene>
<dbReference type="EMBL" id="JARBHB010000001">
    <property type="protein sequence ID" value="KAJ8897806.1"/>
    <property type="molecule type" value="Genomic_DNA"/>
</dbReference>
<feature type="region of interest" description="Disordered" evidence="1">
    <location>
        <begin position="144"/>
        <end position="164"/>
    </location>
</feature>
<reference evidence="2 3" key="1">
    <citation type="submission" date="2023-02" db="EMBL/GenBank/DDBJ databases">
        <title>LHISI_Scaffold_Assembly.</title>
        <authorList>
            <person name="Stuart O.P."/>
            <person name="Cleave R."/>
            <person name="Magrath M.J.L."/>
            <person name="Mikheyev A.S."/>
        </authorList>
    </citation>
    <scope>NUCLEOTIDE SEQUENCE [LARGE SCALE GENOMIC DNA]</scope>
    <source>
        <strain evidence="2">Daus_M_001</strain>
        <tissue evidence="2">Leg muscle</tissue>
    </source>
</reference>
<name>A0ABQ9IMB7_9NEOP</name>
<proteinExistence type="predicted"/>
<protein>
    <submittedName>
        <fullName evidence="2">Uncharacterized protein</fullName>
    </submittedName>
</protein>
<organism evidence="2 3">
    <name type="scientific">Dryococelus australis</name>
    <dbReference type="NCBI Taxonomy" id="614101"/>
    <lineage>
        <taxon>Eukaryota</taxon>
        <taxon>Metazoa</taxon>
        <taxon>Ecdysozoa</taxon>
        <taxon>Arthropoda</taxon>
        <taxon>Hexapoda</taxon>
        <taxon>Insecta</taxon>
        <taxon>Pterygota</taxon>
        <taxon>Neoptera</taxon>
        <taxon>Polyneoptera</taxon>
        <taxon>Phasmatodea</taxon>
        <taxon>Verophasmatodea</taxon>
        <taxon>Anareolatae</taxon>
        <taxon>Phasmatidae</taxon>
        <taxon>Eurycanthinae</taxon>
        <taxon>Dryococelus</taxon>
    </lineage>
</organism>
<feature type="compositionally biased region" description="Polar residues" evidence="1">
    <location>
        <begin position="1"/>
        <end position="13"/>
    </location>
</feature>
<feature type="region of interest" description="Disordered" evidence="1">
    <location>
        <begin position="1"/>
        <end position="20"/>
    </location>
</feature>
<accession>A0ABQ9IMB7</accession>